<keyword evidence="2" id="KW-1185">Reference proteome</keyword>
<gene>
    <name evidence="1" type="ORF">SAMN06296036_12611</name>
</gene>
<dbReference type="AlphaFoldDB" id="A0A1Y6CLC4"/>
<dbReference type="EMBL" id="FWZT01000026">
    <property type="protein sequence ID" value="SMF71032.1"/>
    <property type="molecule type" value="Genomic_DNA"/>
</dbReference>
<dbReference type="Proteomes" id="UP000192907">
    <property type="component" value="Unassembled WGS sequence"/>
</dbReference>
<sequence>MSKIKCLCGNVISNVSAPSNTDGWISGDVANEHSQEDFRNLVSALLQTVNEVERSKFLTKLFGELYPTDLHDSEVIDDIRDKVFSSRAKSVAECNKCGRIWIQLTAGGQDYASFAPDSGDECLGILKF</sequence>
<evidence type="ECO:0000313" key="1">
    <source>
        <dbReference type="EMBL" id="SMF71032.1"/>
    </source>
</evidence>
<reference evidence="2" key="1">
    <citation type="submission" date="2017-04" db="EMBL/GenBank/DDBJ databases">
        <authorList>
            <person name="Varghese N."/>
            <person name="Submissions S."/>
        </authorList>
    </citation>
    <scope>NUCLEOTIDE SEQUENCE [LARGE SCALE GENOMIC DNA]</scope>
    <source>
        <strain evidence="2">RKEM611</strain>
    </source>
</reference>
<protein>
    <submittedName>
        <fullName evidence="1">Uncharacterized protein</fullName>
    </submittedName>
</protein>
<proteinExistence type="predicted"/>
<accession>A0A1Y6CLC4</accession>
<evidence type="ECO:0000313" key="2">
    <source>
        <dbReference type="Proteomes" id="UP000192907"/>
    </source>
</evidence>
<name>A0A1Y6CLC4_9BACT</name>
<organism evidence="1 2">
    <name type="scientific">Pseudobacteriovorax antillogorgiicola</name>
    <dbReference type="NCBI Taxonomy" id="1513793"/>
    <lineage>
        <taxon>Bacteria</taxon>
        <taxon>Pseudomonadati</taxon>
        <taxon>Bdellovibrionota</taxon>
        <taxon>Oligoflexia</taxon>
        <taxon>Oligoflexales</taxon>
        <taxon>Pseudobacteriovoracaceae</taxon>
        <taxon>Pseudobacteriovorax</taxon>
    </lineage>
</organism>